<keyword evidence="1" id="KW-0812">Transmembrane</keyword>
<sequence length="211" mass="23576">MMAPLSQPFLSPQGCLALMAAEGLFLLVLQFDTKHFSDFAARKMCHSLSGLMMLFLPPQYLLCRLYVYAVVIVGLVMTWQLVPALPKWRFGDFGDIGITVYLIIVGFWFYSEYPVAVLAPIFFADLSGAVIGKWASRNLPKYNPTWVGKKTVIGSLAVFVVTFLTLYRPLAFLPRLLTSLATMLVEGFGGKFDNLYIALVVISAWRLFPAD</sequence>
<dbReference type="Proteomes" id="UP000572268">
    <property type="component" value="Unassembled WGS sequence"/>
</dbReference>
<dbReference type="AlphaFoldDB" id="A0A7J6ME75"/>
<evidence type="ECO:0000313" key="4">
    <source>
        <dbReference type="Proteomes" id="UP000570595"/>
    </source>
</evidence>
<evidence type="ECO:0000313" key="5">
    <source>
        <dbReference type="Proteomes" id="UP000572268"/>
    </source>
</evidence>
<dbReference type="EMBL" id="JABANN010000026">
    <property type="protein sequence ID" value="KAF4674697.1"/>
    <property type="molecule type" value="Genomic_DNA"/>
</dbReference>
<accession>A0A7J6ME75</accession>
<evidence type="ECO:0000313" key="2">
    <source>
        <dbReference type="EMBL" id="KAF4669291.1"/>
    </source>
</evidence>
<name>A0A7J6ME75_PEROL</name>
<proteinExistence type="predicted"/>
<organism evidence="2 4">
    <name type="scientific">Perkinsus olseni</name>
    <name type="common">Perkinsus atlanticus</name>
    <dbReference type="NCBI Taxonomy" id="32597"/>
    <lineage>
        <taxon>Eukaryota</taxon>
        <taxon>Sar</taxon>
        <taxon>Alveolata</taxon>
        <taxon>Perkinsozoa</taxon>
        <taxon>Perkinsea</taxon>
        <taxon>Perkinsida</taxon>
        <taxon>Perkinsidae</taxon>
        <taxon>Perkinsus</taxon>
    </lineage>
</organism>
<feature type="transmembrane region" description="Helical" evidence="1">
    <location>
        <begin position="59"/>
        <end position="81"/>
    </location>
</feature>
<comment type="caution">
    <text evidence="2">The sequence shown here is derived from an EMBL/GenBank/DDBJ whole genome shotgun (WGS) entry which is preliminary data.</text>
</comment>
<evidence type="ECO:0000256" key="1">
    <source>
        <dbReference type="SAM" id="Phobius"/>
    </source>
</evidence>
<dbReference type="EMBL" id="JABAHT010000026">
    <property type="protein sequence ID" value="KAF4669291.1"/>
    <property type="molecule type" value="Genomic_DNA"/>
</dbReference>
<protein>
    <recommendedName>
        <fullName evidence="6">Phosphatidate cytidylyltransferase</fullName>
    </recommendedName>
</protein>
<reference evidence="4 5" key="1">
    <citation type="submission" date="2020-04" db="EMBL/GenBank/DDBJ databases">
        <title>Perkinsus olseni comparative genomics.</title>
        <authorList>
            <person name="Bogema D.R."/>
        </authorList>
    </citation>
    <scope>NUCLEOTIDE SEQUENCE [LARGE SCALE GENOMIC DNA]</scope>
    <source>
        <strain evidence="2">ATCC PRA-179</strain>
        <strain evidence="3">ATCC PRA-31</strain>
    </source>
</reference>
<gene>
    <name evidence="3" type="ORF">FOL46_004226</name>
    <name evidence="2" type="ORF">FOZ61_004581</name>
</gene>
<keyword evidence="1" id="KW-1133">Transmembrane helix</keyword>
<dbReference type="Proteomes" id="UP000570595">
    <property type="component" value="Unassembled WGS sequence"/>
</dbReference>
<evidence type="ECO:0000313" key="3">
    <source>
        <dbReference type="EMBL" id="KAF4674697.1"/>
    </source>
</evidence>
<evidence type="ECO:0008006" key="6">
    <source>
        <dbReference type="Google" id="ProtNLM"/>
    </source>
</evidence>
<feature type="transmembrane region" description="Helical" evidence="1">
    <location>
        <begin position="147"/>
        <end position="168"/>
    </location>
</feature>
<keyword evidence="1" id="KW-0472">Membrane</keyword>
<dbReference type="OrthoDB" id="419290at2759"/>